<dbReference type="SUPFAM" id="SSF54171">
    <property type="entry name" value="DNA-binding domain"/>
    <property type="match status" value="1"/>
</dbReference>
<keyword evidence="2" id="KW-0805">Transcription regulation</keyword>
<feature type="domain" description="AP2/ERF" evidence="10">
    <location>
        <begin position="26"/>
        <end position="83"/>
    </location>
</feature>
<organism evidence="11 12">
    <name type="scientific">Platanthera zijinensis</name>
    <dbReference type="NCBI Taxonomy" id="2320716"/>
    <lineage>
        <taxon>Eukaryota</taxon>
        <taxon>Viridiplantae</taxon>
        <taxon>Streptophyta</taxon>
        <taxon>Embryophyta</taxon>
        <taxon>Tracheophyta</taxon>
        <taxon>Spermatophyta</taxon>
        <taxon>Magnoliopsida</taxon>
        <taxon>Liliopsida</taxon>
        <taxon>Asparagales</taxon>
        <taxon>Orchidaceae</taxon>
        <taxon>Orchidoideae</taxon>
        <taxon>Orchideae</taxon>
        <taxon>Orchidinae</taxon>
        <taxon>Platanthera</taxon>
    </lineage>
</organism>
<proteinExistence type="inferred from homology"/>
<evidence type="ECO:0000256" key="3">
    <source>
        <dbReference type="ARBA" id="ARBA00023016"/>
    </source>
</evidence>
<name>A0AAP0BR98_9ASPA</name>
<dbReference type="EMBL" id="JBBWWQ010000005">
    <property type="protein sequence ID" value="KAK8947333.1"/>
    <property type="molecule type" value="Genomic_DNA"/>
</dbReference>
<dbReference type="GO" id="GO:0045893">
    <property type="term" value="P:positive regulation of DNA-templated transcription"/>
    <property type="evidence" value="ECO:0007669"/>
    <property type="project" value="TreeGrafter"/>
</dbReference>
<evidence type="ECO:0000313" key="11">
    <source>
        <dbReference type="EMBL" id="KAK8947333.1"/>
    </source>
</evidence>
<dbReference type="GO" id="GO:0005634">
    <property type="term" value="C:nucleus"/>
    <property type="evidence" value="ECO:0007669"/>
    <property type="project" value="UniProtKB-SubCell"/>
</dbReference>
<dbReference type="PRINTS" id="PR00367">
    <property type="entry name" value="ETHRSPELEMNT"/>
</dbReference>
<keyword evidence="5" id="KW-0010">Activator</keyword>
<accession>A0AAP0BR98</accession>
<keyword evidence="7" id="KW-0539">Nucleus</keyword>
<dbReference type="GO" id="GO:0003700">
    <property type="term" value="F:DNA-binding transcription factor activity"/>
    <property type="evidence" value="ECO:0007669"/>
    <property type="project" value="InterPro"/>
</dbReference>
<dbReference type="CDD" id="cd00018">
    <property type="entry name" value="AP2"/>
    <property type="match status" value="1"/>
</dbReference>
<reference evidence="11 12" key="1">
    <citation type="journal article" date="2022" name="Nat. Plants">
        <title>Genomes of leafy and leafless Platanthera orchids illuminate the evolution of mycoheterotrophy.</title>
        <authorList>
            <person name="Li M.H."/>
            <person name="Liu K.W."/>
            <person name="Li Z."/>
            <person name="Lu H.C."/>
            <person name="Ye Q.L."/>
            <person name="Zhang D."/>
            <person name="Wang J.Y."/>
            <person name="Li Y.F."/>
            <person name="Zhong Z.M."/>
            <person name="Liu X."/>
            <person name="Yu X."/>
            <person name="Liu D.K."/>
            <person name="Tu X.D."/>
            <person name="Liu B."/>
            <person name="Hao Y."/>
            <person name="Liao X.Y."/>
            <person name="Jiang Y.T."/>
            <person name="Sun W.H."/>
            <person name="Chen J."/>
            <person name="Chen Y.Q."/>
            <person name="Ai Y."/>
            <person name="Zhai J.W."/>
            <person name="Wu S.S."/>
            <person name="Zhou Z."/>
            <person name="Hsiao Y.Y."/>
            <person name="Wu W.L."/>
            <person name="Chen Y.Y."/>
            <person name="Lin Y.F."/>
            <person name="Hsu J.L."/>
            <person name="Li C.Y."/>
            <person name="Wang Z.W."/>
            <person name="Zhao X."/>
            <person name="Zhong W.Y."/>
            <person name="Ma X.K."/>
            <person name="Ma L."/>
            <person name="Huang J."/>
            <person name="Chen G.Z."/>
            <person name="Huang M.Z."/>
            <person name="Huang L."/>
            <person name="Peng D.H."/>
            <person name="Luo Y.B."/>
            <person name="Zou S.Q."/>
            <person name="Chen S.P."/>
            <person name="Lan S."/>
            <person name="Tsai W.C."/>
            <person name="Van de Peer Y."/>
            <person name="Liu Z.J."/>
        </authorList>
    </citation>
    <scope>NUCLEOTIDE SEQUENCE [LARGE SCALE GENOMIC DNA]</scope>
    <source>
        <strain evidence="11">Lor287</strain>
    </source>
</reference>
<evidence type="ECO:0000256" key="1">
    <source>
        <dbReference type="ARBA" id="ARBA00004123"/>
    </source>
</evidence>
<evidence type="ECO:0000256" key="8">
    <source>
        <dbReference type="ARBA" id="ARBA00024343"/>
    </source>
</evidence>
<dbReference type="Gene3D" id="3.30.730.10">
    <property type="entry name" value="AP2/ERF domain"/>
    <property type="match status" value="1"/>
</dbReference>
<evidence type="ECO:0000256" key="9">
    <source>
        <dbReference type="SAM" id="MobiDB-lite"/>
    </source>
</evidence>
<dbReference type="InterPro" id="IPR036955">
    <property type="entry name" value="AP2/ERF_dom_sf"/>
</dbReference>
<keyword evidence="6" id="KW-0804">Transcription</keyword>
<dbReference type="PROSITE" id="PS51032">
    <property type="entry name" value="AP2_ERF"/>
    <property type="match status" value="1"/>
</dbReference>
<feature type="region of interest" description="Disordered" evidence="9">
    <location>
        <begin position="83"/>
        <end position="104"/>
    </location>
</feature>
<comment type="subcellular location">
    <subcellularLocation>
        <location evidence="1">Nucleus</location>
    </subcellularLocation>
</comment>
<dbReference type="Pfam" id="PF00847">
    <property type="entry name" value="AP2"/>
    <property type="match status" value="1"/>
</dbReference>
<dbReference type="AlphaFoldDB" id="A0AAP0BR98"/>
<dbReference type="GO" id="GO:0006950">
    <property type="term" value="P:response to stress"/>
    <property type="evidence" value="ECO:0007669"/>
    <property type="project" value="TreeGrafter"/>
</dbReference>
<evidence type="ECO:0000313" key="12">
    <source>
        <dbReference type="Proteomes" id="UP001418222"/>
    </source>
</evidence>
<sequence>MRKVPAKGSRKGCMRGKGGPENAACKFRGVRQRVWGKWVAEIRAPNRGSRIWLGSFLTALEAAYAYDKAARAMFGQGARLNFPGDGGAPSGEPMSGRAGDEAEPPMEDLPDEIFNVDEMLRMMDADTETSGGVDDGGGQWRMTSPSALSFQLQNPDAKMLGTLVHMEKGSSDTDFGFDIGGRQVKQEVDRWAAGDQASFQVGFDSEDFASGFVSL</sequence>
<dbReference type="SMART" id="SM00380">
    <property type="entry name" value="AP2"/>
    <property type="match status" value="1"/>
</dbReference>
<keyword evidence="12" id="KW-1185">Reference proteome</keyword>
<evidence type="ECO:0000259" key="10">
    <source>
        <dbReference type="PROSITE" id="PS51032"/>
    </source>
</evidence>
<dbReference type="InterPro" id="IPR001471">
    <property type="entry name" value="AP2/ERF_dom"/>
</dbReference>
<evidence type="ECO:0000256" key="7">
    <source>
        <dbReference type="ARBA" id="ARBA00023242"/>
    </source>
</evidence>
<dbReference type="FunFam" id="3.30.730.10:FF:000001">
    <property type="entry name" value="Ethylene-responsive transcription factor 2"/>
    <property type="match status" value="1"/>
</dbReference>
<evidence type="ECO:0000256" key="6">
    <source>
        <dbReference type="ARBA" id="ARBA00023163"/>
    </source>
</evidence>
<dbReference type="GO" id="GO:0000976">
    <property type="term" value="F:transcription cis-regulatory region binding"/>
    <property type="evidence" value="ECO:0007669"/>
    <property type="project" value="TreeGrafter"/>
</dbReference>
<dbReference type="PANTHER" id="PTHR31241:SF62">
    <property type="entry name" value="DEHYDRATION-RESPONSIVE ELEMENT-BINDING PROTEIN 2D"/>
    <property type="match status" value="1"/>
</dbReference>
<dbReference type="InterPro" id="IPR016177">
    <property type="entry name" value="DNA-bd_dom_sf"/>
</dbReference>
<dbReference type="PANTHER" id="PTHR31241">
    <property type="entry name" value="DEHYDRATION-RESPONSIVE ELEMENT-BINDING PROTEIN 2C"/>
    <property type="match status" value="1"/>
</dbReference>
<gene>
    <name evidence="11" type="primary">DREB2A</name>
    <name evidence="11" type="ORF">KSP39_PZI006688</name>
</gene>
<comment type="similarity">
    <text evidence="8">Belongs to the AP2/ERF transcription factor family. ERF subfamily.</text>
</comment>
<comment type="caution">
    <text evidence="11">The sequence shown here is derived from an EMBL/GenBank/DDBJ whole genome shotgun (WGS) entry which is preliminary data.</text>
</comment>
<evidence type="ECO:0000256" key="5">
    <source>
        <dbReference type="ARBA" id="ARBA00023159"/>
    </source>
</evidence>
<keyword evidence="3" id="KW-0346">Stress response</keyword>
<evidence type="ECO:0000256" key="4">
    <source>
        <dbReference type="ARBA" id="ARBA00023125"/>
    </source>
</evidence>
<dbReference type="Proteomes" id="UP001418222">
    <property type="component" value="Unassembled WGS sequence"/>
</dbReference>
<evidence type="ECO:0000256" key="2">
    <source>
        <dbReference type="ARBA" id="ARBA00023015"/>
    </source>
</evidence>
<protein>
    <submittedName>
        <fullName evidence="11">Dehydration-responsive element-binding protein 2A</fullName>
    </submittedName>
</protein>
<keyword evidence="4" id="KW-0238">DNA-binding</keyword>